<evidence type="ECO:0000256" key="8">
    <source>
        <dbReference type="HAMAP-Rule" id="MF_00296"/>
    </source>
</evidence>
<dbReference type="GO" id="GO:0005737">
    <property type="term" value="C:cytoplasm"/>
    <property type="evidence" value="ECO:0007669"/>
    <property type="project" value="UniProtKB-SubCell"/>
</dbReference>
<dbReference type="NCBIfam" id="NF001209">
    <property type="entry name" value="PRK00175.1"/>
    <property type="match status" value="1"/>
</dbReference>
<dbReference type="InterPro" id="IPR029058">
    <property type="entry name" value="AB_hydrolase_fold"/>
</dbReference>
<feature type="active site" description="Nucleophile" evidence="8 9">
    <location>
        <position position="154"/>
    </location>
</feature>
<evidence type="ECO:0000256" key="1">
    <source>
        <dbReference type="ARBA" id="ARBA00011738"/>
    </source>
</evidence>
<accession>A0A3S8ZVB4</accession>
<dbReference type="PANTHER" id="PTHR32268:SF11">
    <property type="entry name" value="HOMOSERINE O-ACETYLTRANSFERASE"/>
    <property type="match status" value="1"/>
</dbReference>
<evidence type="ECO:0000256" key="4">
    <source>
        <dbReference type="ARBA" id="ARBA00022679"/>
    </source>
</evidence>
<dbReference type="PANTHER" id="PTHR32268">
    <property type="entry name" value="HOMOSERINE O-ACETYLTRANSFERASE"/>
    <property type="match status" value="1"/>
</dbReference>
<comment type="subcellular location">
    <subcellularLocation>
        <location evidence="8">Cytoplasm</location>
    </subcellularLocation>
</comment>
<dbReference type="EMBL" id="CP034433">
    <property type="protein sequence ID" value="AZN37388.1"/>
    <property type="molecule type" value="Genomic_DNA"/>
</dbReference>
<proteinExistence type="inferred from homology"/>
<dbReference type="GO" id="GO:0009092">
    <property type="term" value="P:homoserine metabolic process"/>
    <property type="evidence" value="ECO:0007669"/>
    <property type="project" value="TreeGrafter"/>
</dbReference>
<dbReference type="InterPro" id="IPR000073">
    <property type="entry name" value="AB_hydrolase_1"/>
</dbReference>
<comment type="caution">
    <text evidence="8">Lacks conserved residue(s) required for the propagation of feature annotation.</text>
</comment>
<organism evidence="11 12">
    <name type="scientific">Iodobacter ciconiae</name>
    <dbReference type="NCBI Taxonomy" id="2496266"/>
    <lineage>
        <taxon>Bacteria</taxon>
        <taxon>Pseudomonadati</taxon>
        <taxon>Pseudomonadota</taxon>
        <taxon>Betaproteobacteria</taxon>
        <taxon>Neisseriales</taxon>
        <taxon>Chitinibacteraceae</taxon>
        <taxon>Iodobacter</taxon>
    </lineage>
</organism>
<dbReference type="RefSeq" id="WP_125974945.1">
    <property type="nucleotide sequence ID" value="NZ_CP034433.1"/>
</dbReference>
<dbReference type="NCBIfam" id="TIGR01392">
    <property type="entry name" value="homoserO_Ac_trn"/>
    <property type="match status" value="1"/>
</dbReference>
<evidence type="ECO:0000256" key="3">
    <source>
        <dbReference type="ARBA" id="ARBA00022605"/>
    </source>
</evidence>
<dbReference type="AlphaFoldDB" id="A0A3S8ZVB4"/>
<keyword evidence="4 8" id="KW-0808">Transferase</keyword>
<reference evidence="11 12" key="1">
    <citation type="submission" date="2018-12" db="EMBL/GenBank/DDBJ databases">
        <title>Complete genome sequence of Iodobacter sp. H11R3.</title>
        <authorList>
            <person name="Bae J.-W."/>
        </authorList>
    </citation>
    <scope>NUCLEOTIDE SEQUENCE [LARGE SCALE GENOMIC DNA]</scope>
    <source>
        <strain evidence="11 12">H11R3</strain>
    </source>
</reference>
<keyword evidence="12" id="KW-1185">Reference proteome</keyword>
<comment type="function">
    <text evidence="8">Transfers a succinyl group from succinyl-CoA to L-homoserine, forming succinyl-L-homoserine.</text>
</comment>
<comment type="pathway">
    <text evidence="8">Amino-acid biosynthesis; L-methionine biosynthesis via de novo pathway; O-succinyl-L-homoserine from L-homoserine: step 1/1.</text>
</comment>
<dbReference type="GO" id="GO:0004414">
    <property type="term" value="F:homoserine O-acetyltransferase activity"/>
    <property type="evidence" value="ECO:0007669"/>
    <property type="project" value="TreeGrafter"/>
</dbReference>
<dbReference type="FunFam" id="1.10.1740.110:FF:000001">
    <property type="entry name" value="Homoserine O-acetyltransferase"/>
    <property type="match status" value="1"/>
</dbReference>
<dbReference type="SUPFAM" id="SSF53474">
    <property type="entry name" value="alpha/beta-Hydrolases"/>
    <property type="match status" value="1"/>
</dbReference>
<keyword evidence="6 8" id="KW-0012">Acyltransferase</keyword>
<keyword evidence="2 8" id="KW-0963">Cytoplasm</keyword>
<dbReference type="InterPro" id="IPR008220">
    <property type="entry name" value="HAT_MetX-like"/>
</dbReference>
<feature type="binding site" evidence="8">
    <location>
        <position position="224"/>
    </location>
    <ligand>
        <name>substrate</name>
    </ligand>
</feature>
<evidence type="ECO:0000256" key="2">
    <source>
        <dbReference type="ARBA" id="ARBA00022490"/>
    </source>
</evidence>
<keyword evidence="3 8" id="KW-0028">Amino-acid biosynthesis</keyword>
<protein>
    <recommendedName>
        <fullName evidence="8">Homoserine O-succinyltransferase</fullName>
        <shortName evidence="8">HST</shortName>
        <ecNumber evidence="8">2.3.1.46</ecNumber>
    </recommendedName>
    <alternativeName>
        <fullName evidence="8">Homoserine transsuccinylase</fullName>
        <shortName evidence="8">HTS</shortName>
    </alternativeName>
</protein>
<feature type="binding site" evidence="8">
    <location>
        <position position="353"/>
    </location>
    <ligand>
        <name>substrate</name>
    </ligand>
</feature>
<dbReference type="Gene3D" id="3.40.50.1820">
    <property type="entry name" value="alpha/beta hydrolase"/>
    <property type="match status" value="1"/>
</dbReference>
<dbReference type="OrthoDB" id="9800754at2"/>
<feature type="site" description="Important for acyl-CoA specificity" evidence="8">
    <location>
        <position position="321"/>
    </location>
</feature>
<dbReference type="Proteomes" id="UP000282438">
    <property type="component" value="Chromosome"/>
</dbReference>
<dbReference type="HAMAP" id="MF_00296">
    <property type="entry name" value="MetX_acyltransf"/>
    <property type="match status" value="1"/>
</dbReference>
<feature type="domain" description="AB hydrolase-1" evidence="10">
    <location>
        <begin position="48"/>
        <end position="355"/>
    </location>
</feature>
<dbReference type="PIRSF" id="PIRSF000443">
    <property type="entry name" value="Homoser_Ac_trans"/>
    <property type="match status" value="1"/>
</dbReference>
<evidence type="ECO:0000256" key="6">
    <source>
        <dbReference type="ARBA" id="ARBA00023315"/>
    </source>
</evidence>
<dbReference type="Gene3D" id="1.10.1740.110">
    <property type="match status" value="1"/>
</dbReference>
<comment type="similarity">
    <text evidence="8">Belongs to the AB hydrolase superfamily. MetX family.</text>
</comment>
<evidence type="ECO:0000256" key="5">
    <source>
        <dbReference type="ARBA" id="ARBA00023167"/>
    </source>
</evidence>
<keyword evidence="5 8" id="KW-0486">Methionine biosynthesis</keyword>
<dbReference type="GO" id="GO:0008899">
    <property type="term" value="F:homoserine O-succinyltransferase activity"/>
    <property type="evidence" value="ECO:0007669"/>
    <property type="project" value="UniProtKB-UniRule"/>
</dbReference>
<feature type="active site" evidence="8 9">
    <location>
        <position position="352"/>
    </location>
</feature>
<evidence type="ECO:0000256" key="9">
    <source>
        <dbReference type="PIRSR" id="PIRSR000443-1"/>
    </source>
</evidence>
<name>A0A3S8ZVB4_9NEIS</name>
<sequence>MQLPRSIGLVSAQKAVFDEPITLSSGTILPYYELVYETYGKLNADASNAILVCHALSGNHHAAGRYSVDDKNPGWWDTMIGPGKPIDTDKFFVIGLNNLGGCHGSTGPSSINPATGQPYGSAFPLVLVRDWVETQKRLADRLGITQFAAVIGGSLGGMQALRWSITHPERIRHCLVIASAPKLTAQNIAFNDVARQAILTDPDFHGGDYYQHNTLPRRGLRLARMLGHITYLSDDGMGEKFGRLLRSGEYKYGFEVEFEIESYLRYQGDKFAEVFDANTYLLMTKALDYFDPARHYNNDLVAALSEAKAQFLVVSFTTDWRFSPARSKEIVKALLAAKRQVSYAEIESEHGHDAFLMEDPPYHAIMRNYMQRIAKEIAQ</sequence>
<evidence type="ECO:0000313" key="12">
    <source>
        <dbReference type="Proteomes" id="UP000282438"/>
    </source>
</evidence>
<dbReference type="GO" id="GO:0009086">
    <property type="term" value="P:methionine biosynthetic process"/>
    <property type="evidence" value="ECO:0007669"/>
    <property type="project" value="UniProtKB-UniRule"/>
</dbReference>
<feature type="active site" evidence="8 9">
    <location>
        <position position="319"/>
    </location>
</feature>
<evidence type="ECO:0000256" key="7">
    <source>
        <dbReference type="ARBA" id="ARBA00051253"/>
    </source>
</evidence>
<gene>
    <name evidence="8" type="primary">metXS</name>
    <name evidence="11" type="ORF">EJO50_13365</name>
</gene>
<evidence type="ECO:0000259" key="10">
    <source>
        <dbReference type="Pfam" id="PF00561"/>
    </source>
</evidence>
<evidence type="ECO:0000313" key="11">
    <source>
        <dbReference type="EMBL" id="AZN37388.1"/>
    </source>
</evidence>
<comment type="catalytic activity">
    <reaction evidence="7 8">
        <text>L-homoserine + succinyl-CoA = O-succinyl-L-homoserine + CoA</text>
        <dbReference type="Rhea" id="RHEA:22008"/>
        <dbReference type="ChEBI" id="CHEBI:57287"/>
        <dbReference type="ChEBI" id="CHEBI:57292"/>
        <dbReference type="ChEBI" id="CHEBI:57476"/>
        <dbReference type="ChEBI" id="CHEBI:57661"/>
        <dbReference type="EC" id="2.3.1.46"/>
    </reaction>
</comment>
<dbReference type="Pfam" id="PF00561">
    <property type="entry name" value="Abhydrolase_1"/>
    <property type="match status" value="1"/>
</dbReference>
<dbReference type="KEGG" id="iod:EJO50_13365"/>
<dbReference type="EC" id="2.3.1.46" evidence="8"/>
<comment type="subunit">
    <text evidence="1 8">Homodimer.</text>
</comment>
<dbReference type="UniPathway" id="UPA00051">
    <property type="reaction ID" value="UER00075"/>
</dbReference>